<dbReference type="RefSeq" id="WP_054872626.1">
    <property type="nucleotide sequence ID" value="NZ_CABHPW010000075.1"/>
</dbReference>
<name>A0A2G4U1P8_YERBE</name>
<dbReference type="EMBL" id="PEHN01000011">
    <property type="protein sequence ID" value="PHZ27169.1"/>
    <property type="molecule type" value="Genomic_DNA"/>
</dbReference>
<gene>
    <name evidence="1" type="ORF">CS533_12165</name>
</gene>
<evidence type="ECO:0008006" key="3">
    <source>
        <dbReference type="Google" id="ProtNLM"/>
    </source>
</evidence>
<comment type="caution">
    <text evidence="1">The sequence shown here is derived from an EMBL/GenBank/DDBJ whole genome shotgun (WGS) entry which is preliminary data.</text>
</comment>
<evidence type="ECO:0000313" key="2">
    <source>
        <dbReference type="Proteomes" id="UP000229378"/>
    </source>
</evidence>
<organism evidence="1 2">
    <name type="scientific">Yersinia bercovieri</name>
    <dbReference type="NCBI Taxonomy" id="634"/>
    <lineage>
        <taxon>Bacteria</taxon>
        <taxon>Pseudomonadati</taxon>
        <taxon>Pseudomonadota</taxon>
        <taxon>Gammaproteobacteria</taxon>
        <taxon>Enterobacterales</taxon>
        <taxon>Yersiniaceae</taxon>
        <taxon>Yersinia</taxon>
    </lineage>
</organism>
<reference evidence="1 2" key="1">
    <citation type="submission" date="2017-10" db="EMBL/GenBank/DDBJ databases">
        <authorList>
            <person name="Banno H."/>
            <person name="Chua N.-H."/>
        </authorList>
    </citation>
    <scope>NUCLEOTIDE SEQUENCE [LARGE SCALE GENOMIC DNA]</scope>
    <source>
        <strain evidence="1 2">SCPM-O-B-7607</strain>
    </source>
</reference>
<accession>A0A2G4U1P8</accession>
<evidence type="ECO:0000313" key="1">
    <source>
        <dbReference type="EMBL" id="PHZ27169.1"/>
    </source>
</evidence>
<dbReference type="AlphaFoldDB" id="A0A2G4U1P8"/>
<protein>
    <recommendedName>
        <fullName evidence="3">Phage tail tape measure protein</fullName>
    </recommendedName>
</protein>
<proteinExistence type="predicted"/>
<dbReference type="Proteomes" id="UP000229378">
    <property type="component" value="Unassembled WGS sequence"/>
</dbReference>
<sequence>MKVVAALSIATITLGGLALAAAALLGPMLALRLGFSLLAGNGGLGALLPKFSGLSGGISRLVPNLLRVSPALLSWRTSASVAGSALGGLQSKMALLGSNAQMALSAAQPGLLASMQQSASDMLARTREMIAPNDFDSLSLAGDIPQLARKPLNAQRNSGPITHEGDRYDITINLQGQQAANIDENKLVNMLYDKIATLQRQKESRRRSTFTDREQ</sequence>